<keyword evidence="8" id="KW-1185">Reference proteome</keyword>
<dbReference type="Gene3D" id="3.60.15.10">
    <property type="entry name" value="Ribonuclease Z/Hydroxyacylglutathione hydrolase-like"/>
    <property type="match status" value="1"/>
</dbReference>
<evidence type="ECO:0000256" key="1">
    <source>
        <dbReference type="ARBA" id="ARBA00001947"/>
    </source>
</evidence>
<dbReference type="InterPro" id="IPR001018">
    <property type="entry name" value="Beta-lactamase_class-B_CS"/>
</dbReference>
<dbReference type="GO" id="GO:0017001">
    <property type="term" value="P:antibiotic catabolic process"/>
    <property type="evidence" value="ECO:0007669"/>
    <property type="project" value="InterPro"/>
</dbReference>
<dbReference type="CDD" id="cd16276">
    <property type="entry name" value="metallo-hydrolase-like_MBL-fold"/>
    <property type="match status" value="1"/>
</dbReference>
<dbReference type="SUPFAM" id="SSF56281">
    <property type="entry name" value="Metallo-hydrolase/oxidoreductase"/>
    <property type="match status" value="1"/>
</dbReference>
<feature type="chain" id="PRO_5035240560" evidence="5">
    <location>
        <begin position="24"/>
        <end position="351"/>
    </location>
</feature>
<dbReference type="GO" id="GO:0008270">
    <property type="term" value="F:zinc ion binding"/>
    <property type="evidence" value="ECO:0007669"/>
    <property type="project" value="InterPro"/>
</dbReference>
<dbReference type="Pfam" id="PF00753">
    <property type="entry name" value="Lactamase_B"/>
    <property type="match status" value="1"/>
</dbReference>
<evidence type="ECO:0000256" key="2">
    <source>
        <dbReference type="ARBA" id="ARBA00022723"/>
    </source>
</evidence>
<keyword evidence="4" id="KW-0862">Zinc</keyword>
<comment type="caution">
    <text evidence="7">The sequence shown here is derived from an EMBL/GenBank/DDBJ whole genome shotgun (WGS) entry which is preliminary data.</text>
</comment>
<evidence type="ECO:0000256" key="5">
    <source>
        <dbReference type="SAM" id="SignalP"/>
    </source>
</evidence>
<proteinExistence type="predicted"/>
<dbReference type="InterPro" id="IPR001279">
    <property type="entry name" value="Metallo-B-lactamas"/>
</dbReference>
<keyword evidence="2" id="KW-0479">Metal-binding</keyword>
<reference evidence="7" key="2">
    <citation type="submission" date="2020-09" db="EMBL/GenBank/DDBJ databases">
        <authorList>
            <person name="Sun Q."/>
            <person name="Kim S."/>
        </authorList>
    </citation>
    <scope>NUCLEOTIDE SEQUENCE</scope>
    <source>
        <strain evidence="7">KCTC 42650</strain>
    </source>
</reference>
<dbReference type="Proteomes" id="UP000626220">
    <property type="component" value="Unassembled WGS sequence"/>
</dbReference>
<dbReference type="PROSITE" id="PS00743">
    <property type="entry name" value="BETA_LACTAMASE_B_1"/>
    <property type="match status" value="1"/>
</dbReference>
<gene>
    <name evidence="7" type="ORF">GCM10017056_25060</name>
</gene>
<dbReference type="GO" id="GO:0008800">
    <property type="term" value="F:beta-lactamase activity"/>
    <property type="evidence" value="ECO:0007669"/>
    <property type="project" value="InterPro"/>
</dbReference>
<sequence>MYNLKTAVLLAVLAASGPGTALRAETTPGHNPANTVSIDPTHPDSFRNFAPELPATRARAAQVNTDFGLHVSEIEPGLYFLTDLIYQSAVLVTPEGVVVFDAPPSFGIGHRAAIEMVAPGVPITHLIMSHAHGDHNGGGAGFSENDGLVVIAAQAHAESLAAAPVRGVPAPTQTFAETFDLVVGGVPIHLRTARFHAEDADTIIHLPRQRFLMAVDTITPGEAPFMNFGATSNVRAYLEGFDTFLDFDFEHFLSGHVSVLGTREDVVKMRDYIRDVWDSVHALMPGFNARMDEALQLVEFRNGNLAYRMAMESLRDDCAAGIIGRWKDELSVVDLWADSHCETVLLYAIMH</sequence>
<dbReference type="EMBL" id="BNCJ01000006">
    <property type="protein sequence ID" value="GHF52492.1"/>
    <property type="molecule type" value="Genomic_DNA"/>
</dbReference>
<evidence type="ECO:0000256" key="3">
    <source>
        <dbReference type="ARBA" id="ARBA00022801"/>
    </source>
</evidence>
<dbReference type="RefSeq" id="WP_189680437.1">
    <property type="nucleotide sequence ID" value="NZ_BNCJ01000006.1"/>
</dbReference>
<name>A0A8J3GX77_9RHOB</name>
<keyword evidence="5" id="KW-0732">Signal</keyword>
<protein>
    <submittedName>
        <fullName evidence="7">MBL fold metallo-hydrolase</fullName>
    </submittedName>
</protein>
<keyword evidence="3" id="KW-0378">Hydrolase</keyword>
<feature type="domain" description="Metallo-beta-lactamase" evidence="6">
    <location>
        <begin position="86"/>
        <end position="256"/>
    </location>
</feature>
<dbReference type="SMART" id="SM00849">
    <property type="entry name" value="Lactamase_B"/>
    <property type="match status" value="1"/>
</dbReference>
<accession>A0A8J3GX77</accession>
<evidence type="ECO:0000313" key="8">
    <source>
        <dbReference type="Proteomes" id="UP000626220"/>
    </source>
</evidence>
<dbReference type="AlphaFoldDB" id="A0A8J3GX77"/>
<comment type="cofactor">
    <cofactor evidence="1">
        <name>Zn(2+)</name>
        <dbReference type="ChEBI" id="CHEBI:29105"/>
    </cofactor>
</comment>
<evidence type="ECO:0000313" key="7">
    <source>
        <dbReference type="EMBL" id="GHF52492.1"/>
    </source>
</evidence>
<evidence type="ECO:0000259" key="6">
    <source>
        <dbReference type="SMART" id="SM00849"/>
    </source>
</evidence>
<organism evidence="7 8">
    <name type="scientific">Seohaeicola zhoushanensis</name>
    <dbReference type="NCBI Taxonomy" id="1569283"/>
    <lineage>
        <taxon>Bacteria</taxon>
        <taxon>Pseudomonadati</taxon>
        <taxon>Pseudomonadota</taxon>
        <taxon>Alphaproteobacteria</taxon>
        <taxon>Rhodobacterales</taxon>
        <taxon>Roseobacteraceae</taxon>
        <taxon>Seohaeicola</taxon>
    </lineage>
</organism>
<evidence type="ECO:0000256" key="4">
    <source>
        <dbReference type="ARBA" id="ARBA00022833"/>
    </source>
</evidence>
<reference evidence="7" key="1">
    <citation type="journal article" date="2014" name="Int. J. Syst. Evol. Microbiol.">
        <title>Complete genome sequence of Corynebacterium casei LMG S-19264T (=DSM 44701T), isolated from a smear-ripened cheese.</title>
        <authorList>
            <consortium name="US DOE Joint Genome Institute (JGI-PGF)"/>
            <person name="Walter F."/>
            <person name="Albersmeier A."/>
            <person name="Kalinowski J."/>
            <person name="Ruckert C."/>
        </authorList>
    </citation>
    <scope>NUCLEOTIDE SEQUENCE</scope>
    <source>
        <strain evidence="7">KCTC 42650</strain>
    </source>
</reference>
<feature type="signal peptide" evidence="5">
    <location>
        <begin position="1"/>
        <end position="23"/>
    </location>
</feature>
<dbReference type="InterPro" id="IPR036866">
    <property type="entry name" value="RibonucZ/Hydroxyglut_hydro"/>
</dbReference>